<proteinExistence type="predicted"/>
<organism evidence="2 3">
    <name type="scientific">Ciona intestinalis</name>
    <name type="common">Transparent sea squirt</name>
    <name type="synonym">Ascidia intestinalis</name>
    <dbReference type="NCBI Taxonomy" id="7719"/>
    <lineage>
        <taxon>Eukaryota</taxon>
        <taxon>Metazoa</taxon>
        <taxon>Chordata</taxon>
        <taxon>Tunicata</taxon>
        <taxon>Ascidiacea</taxon>
        <taxon>Phlebobranchia</taxon>
        <taxon>Cionidae</taxon>
        <taxon>Ciona</taxon>
    </lineage>
</organism>
<evidence type="ECO:0000256" key="1">
    <source>
        <dbReference type="SAM" id="MobiDB-lite"/>
    </source>
</evidence>
<accession>F6XGZ2</accession>
<reference evidence="3" key="1">
    <citation type="journal article" date="2002" name="Science">
        <title>The draft genome of Ciona intestinalis: insights into chordate and vertebrate origins.</title>
        <authorList>
            <person name="Dehal P."/>
            <person name="Satou Y."/>
            <person name="Campbell R.K."/>
            <person name="Chapman J."/>
            <person name="Degnan B."/>
            <person name="De Tomaso A."/>
            <person name="Davidson B."/>
            <person name="Di Gregorio A."/>
            <person name="Gelpke M."/>
            <person name="Goodstein D.M."/>
            <person name="Harafuji N."/>
            <person name="Hastings K.E."/>
            <person name="Ho I."/>
            <person name="Hotta K."/>
            <person name="Huang W."/>
            <person name="Kawashima T."/>
            <person name="Lemaire P."/>
            <person name="Martinez D."/>
            <person name="Meinertzhagen I.A."/>
            <person name="Necula S."/>
            <person name="Nonaka M."/>
            <person name="Putnam N."/>
            <person name="Rash S."/>
            <person name="Saiga H."/>
            <person name="Satake M."/>
            <person name="Terry A."/>
            <person name="Yamada L."/>
            <person name="Wang H.G."/>
            <person name="Awazu S."/>
            <person name="Azumi K."/>
            <person name="Boore J."/>
            <person name="Branno M."/>
            <person name="Chin-Bow S."/>
            <person name="DeSantis R."/>
            <person name="Doyle S."/>
            <person name="Francino P."/>
            <person name="Keys D.N."/>
            <person name="Haga S."/>
            <person name="Hayashi H."/>
            <person name="Hino K."/>
            <person name="Imai K.S."/>
            <person name="Inaba K."/>
            <person name="Kano S."/>
            <person name="Kobayashi K."/>
            <person name="Kobayashi M."/>
            <person name="Lee B.I."/>
            <person name="Makabe K.W."/>
            <person name="Manohar C."/>
            <person name="Matassi G."/>
            <person name="Medina M."/>
            <person name="Mochizuki Y."/>
            <person name="Mount S."/>
            <person name="Morishita T."/>
            <person name="Miura S."/>
            <person name="Nakayama A."/>
            <person name="Nishizaka S."/>
            <person name="Nomoto H."/>
            <person name="Ohta F."/>
            <person name="Oishi K."/>
            <person name="Rigoutsos I."/>
            <person name="Sano M."/>
            <person name="Sasaki A."/>
            <person name="Sasakura Y."/>
            <person name="Shoguchi E."/>
            <person name="Shin-i T."/>
            <person name="Spagnuolo A."/>
            <person name="Stainier D."/>
            <person name="Suzuki M.M."/>
            <person name="Tassy O."/>
            <person name="Takatori N."/>
            <person name="Tokuoka M."/>
            <person name="Yagi K."/>
            <person name="Yoshizaki F."/>
            <person name="Wada S."/>
            <person name="Zhang C."/>
            <person name="Hyatt P.D."/>
            <person name="Larimer F."/>
            <person name="Detter C."/>
            <person name="Doggett N."/>
            <person name="Glavina T."/>
            <person name="Hawkins T."/>
            <person name="Richardson P."/>
            <person name="Lucas S."/>
            <person name="Kohara Y."/>
            <person name="Levine M."/>
            <person name="Satoh N."/>
            <person name="Rokhsar D.S."/>
        </authorList>
    </citation>
    <scope>NUCLEOTIDE SEQUENCE [LARGE SCALE GENOMIC DNA]</scope>
</reference>
<feature type="compositionally biased region" description="Basic residues" evidence="1">
    <location>
        <begin position="158"/>
        <end position="168"/>
    </location>
</feature>
<dbReference type="AlphaFoldDB" id="F6XGZ2"/>
<protein>
    <submittedName>
        <fullName evidence="2">Uncharacterized protein</fullName>
    </submittedName>
</protein>
<evidence type="ECO:0000313" key="2">
    <source>
        <dbReference type="Ensembl" id="ENSCINP00000007649.3"/>
    </source>
</evidence>
<dbReference type="Proteomes" id="UP000008144">
    <property type="component" value="Unassembled WGS sequence"/>
</dbReference>
<dbReference type="HOGENOM" id="CLU_1485229_0_0_1"/>
<feature type="compositionally biased region" description="Basic and acidic residues" evidence="1">
    <location>
        <begin position="169"/>
        <end position="182"/>
    </location>
</feature>
<keyword evidence="3" id="KW-1185">Reference proteome</keyword>
<reference evidence="2" key="3">
    <citation type="submission" date="2025-09" db="UniProtKB">
        <authorList>
            <consortium name="Ensembl"/>
        </authorList>
    </citation>
    <scope>IDENTIFICATION</scope>
</reference>
<sequence>MSGISVVINSSGRRNVISNPPPPMEREVQSFSEFSSNLPFSVWTPHHVMGPQFYKHPNHAAPMLPPHPPYYDDHSRQMVASNLIVLTSEKVQKNSRLMTSPVTSSMTSSSDGVHSYVRRKSKEDCLSKPTKKRKFECGGCYDSSTRLSPCEAFSAHSSRAKRHASSRRRHDDKSKSLKDKQA</sequence>
<name>F6XGZ2_CIOIN</name>
<feature type="region of interest" description="Disordered" evidence="1">
    <location>
        <begin position="95"/>
        <end position="182"/>
    </location>
</feature>
<dbReference type="InParanoid" id="F6XGZ2"/>
<evidence type="ECO:0000313" key="3">
    <source>
        <dbReference type="Proteomes" id="UP000008144"/>
    </source>
</evidence>
<feature type="compositionally biased region" description="Low complexity" evidence="1">
    <location>
        <begin position="98"/>
        <end position="110"/>
    </location>
</feature>
<dbReference type="Ensembl" id="ENSCINT00000007649.3">
    <property type="protein sequence ID" value="ENSCINP00000007649.3"/>
    <property type="gene ID" value="ENSCING00000003714.3"/>
</dbReference>
<feature type="region of interest" description="Disordered" evidence="1">
    <location>
        <begin position="1"/>
        <end position="23"/>
    </location>
</feature>
<reference evidence="2" key="2">
    <citation type="submission" date="2025-08" db="UniProtKB">
        <authorList>
            <consortium name="Ensembl"/>
        </authorList>
    </citation>
    <scope>IDENTIFICATION</scope>
</reference>
<feature type="compositionally biased region" description="Polar residues" evidence="1">
    <location>
        <begin position="7"/>
        <end position="18"/>
    </location>
</feature>